<accession>A0A2J6Q103</accession>
<keyword evidence="2" id="KW-1133">Transmembrane helix</keyword>
<dbReference type="EMBL" id="KZ613487">
    <property type="protein sequence ID" value="PMD19866.1"/>
    <property type="molecule type" value="Genomic_DNA"/>
</dbReference>
<keyword evidence="5" id="KW-1185">Reference proteome</keyword>
<evidence type="ECO:0000313" key="4">
    <source>
        <dbReference type="EMBL" id="PMD19866.1"/>
    </source>
</evidence>
<dbReference type="STRING" id="1745343.A0A2J6Q103"/>
<sequence>MSYPYFVVKQLLLILVVACVLAEQNNPQTVEWSSKSYGPDGPWQAVTVSIGSPPQTVDLLPGGSWMSNVLAPTVCANGVACDVAKLAGFYNPLTSSTTFDIGQTGDISNASMANTVGALPSLYGSANWMFDNISIPLLNGVSGNAYNALILDFDMLVISAANEKLPDGTTYPVQIGKLGLGAPNANQTWLHFPPNPNWNGTLLPSALFEQGLAPSDSYGMHIGSAAMGIPGSLNIGGFDQSRALEPVSSQAYIIDHLPIDLLDIGIGVAEGASPFNFTSQSGLLAEGNSSMGVATSVFVEAPVPYIYLPQSTCDAITKYLPVTFQEKYGLYFWNTEDPDYKRIISSPSFLSFTFRLSGSLSQNMTINVPFSLLNLTLTAPIISTPTQYLPLQPGQGPNGAYELGRAFLQAAFIGVNWRSAIGSENGVWFLAQAPGPNTPSENPATVIGAEDATIVGSTNTWKDSWHGVWTVFESSTTGGAATPTSSTSPSPGPHKSGLSTGAIVGIVVGVLALALIIVLGGVFIYKRSHAAKERSPEASGMDNHNDMSGEPGPRETYKSSGFGPSELETGNIPRKPIEMAG</sequence>
<feature type="signal peptide" evidence="3">
    <location>
        <begin position="1"/>
        <end position="22"/>
    </location>
</feature>
<proteinExistence type="predicted"/>
<dbReference type="PANTHER" id="PTHR16861:SF4">
    <property type="entry name" value="SH3 DOMAIN PROTEIN (AFU_ORTHOLOGUE AFUA_1G13610)"/>
    <property type="match status" value="1"/>
</dbReference>
<evidence type="ECO:0000256" key="2">
    <source>
        <dbReference type="SAM" id="Phobius"/>
    </source>
</evidence>
<dbReference type="CDD" id="cd12087">
    <property type="entry name" value="TM_EGFR-like"/>
    <property type="match status" value="1"/>
</dbReference>
<evidence type="ECO:0000313" key="5">
    <source>
        <dbReference type="Proteomes" id="UP000235672"/>
    </source>
</evidence>
<dbReference type="AlphaFoldDB" id="A0A2J6Q103"/>
<organism evidence="4 5">
    <name type="scientific">Hyaloscypha hepaticicola</name>
    <dbReference type="NCBI Taxonomy" id="2082293"/>
    <lineage>
        <taxon>Eukaryota</taxon>
        <taxon>Fungi</taxon>
        <taxon>Dikarya</taxon>
        <taxon>Ascomycota</taxon>
        <taxon>Pezizomycotina</taxon>
        <taxon>Leotiomycetes</taxon>
        <taxon>Helotiales</taxon>
        <taxon>Hyaloscyphaceae</taxon>
        <taxon>Hyaloscypha</taxon>
    </lineage>
</organism>
<feature type="transmembrane region" description="Helical" evidence="2">
    <location>
        <begin position="502"/>
        <end position="525"/>
    </location>
</feature>
<dbReference type="PANTHER" id="PTHR16861">
    <property type="entry name" value="GLYCOPROTEIN 38"/>
    <property type="match status" value="1"/>
</dbReference>
<name>A0A2J6Q103_9HELO</name>
<dbReference type="SUPFAM" id="SSF50630">
    <property type="entry name" value="Acid proteases"/>
    <property type="match status" value="1"/>
</dbReference>
<evidence type="ECO:0000256" key="3">
    <source>
        <dbReference type="SAM" id="SignalP"/>
    </source>
</evidence>
<dbReference type="Gene3D" id="2.40.70.10">
    <property type="entry name" value="Acid Proteases"/>
    <property type="match status" value="2"/>
</dbReference>
<evidence type="ECO:0008006" key="6">
    <source>
        <dbReference type="Google" id="ProtNLM"/>
    </source>
</evidence>
<feature type="compositionally biased region" description="Low complexity" evidence="1">
    <location>
        <begin position="476"/>
        <end position="489"/>
    </location>
</feature>
<feature type="region of interest" description="Disordered" evidence="1">
    <location>
        <begin position="532"/>
        <end position="581"/>
    </location>
</feature>
<keyword evidence="3" id="KW-0732">Signal</keyword>
<dbReference type="OrthoDB" id="4074350at2759"/>
<feature type="chain" id="PRO_5014387714" description="Acid protease" evidence="3">
    <location>
        <begin position="23"/>
        <end position="581"/>
    </location>
</feature>
<dbReference type="Proteomes" id="UP000235672">
    <property type="component" value="Unassembled WGS sequence"/>
</dbReference>
<keyword evidence="2" id="KW-0472">Membrane</keyword>
<dbReference type="InterPro" id="IPR021109">
    <property type="entry name" value="Peptidase_aspartic_dom_sf"/>
</dbReference>
<reference evidence="4 5" key="1">
    <citation type="submission" date="2016-05" db="EMBL/GenBank/DDBJ databases">
        <title>A degradative enzymes factory behind the ericoid mycorrhizal symbiosis.</title>
        <authorList>
            <consortium name="DOE Joint Genome Institute"/>
            <person name="Martino E."/>
            <person name="Morin E."/>
            <person name="Grelet G."/>
            <person name="Kuo A."/>
            <person name="Kohler A."/>
            <person name="Daghino S."/>
            <person name="Barry K."/>
            <person name="Choi C."/>
            <person name="Cichocki N."/>
            <person name="Clum A."/>
            <person name="Copeland A."/>
            <person name="Hainaut M."/>
            <person name="Haridas S."/>
            <person name="Labutti K."/>
            <person name="Lindquist E."/>
            <person name="Lipzen A."/>
            <person name="Khouja H.-R."/>
            <person name="Murat C."/>
            <person name="Ohm R."/>
            <person name="Olson A."/>
            <person name="Spatafora J."/>
            <person name="Veneault-Fourrey C."/>
            <person name="Henrissat B."/>
            <person name="Grigoriev I."/>
            <person name="Martin F."/>
            <person name="Perotto S."/>
        </authorList>
    </citation>
    <scope>NUCLEOTIDE SEQUENCE [LARGE SCALE GENOMIC DNA]</scope>
    <source>
        <strain evidence="4 5">UAMH 7357</strain>
    </source>
</reference>
<gene>
    <name evidence="4" type="ORF">NA56DRAFT_646778</name>
</gene>
<protein>
    <recommendedName>
        <fullName evidence="6">Acid protease</fullName>
    </recommendedName>
</protein>
<evidence type="ECO:0000256" key="1">
    <source>
        <dbReference type="SAM" id="MobiDB-lite"/>
    </source>
</evidence>
<feature type="compositionally biased region" description="Basic and acidic residues" evidence="1">
    <location>
        <begin position="543"/>
        <end position="557"/>
    </location>
</feature>
<feature type="region of interest" description="Disordered" evidence="1">
    <location>
        <begin position="476"/>
        <end position="495"/>
    </location>
</feature>
<keyword evidence="2" id="KW-0812">Transmembrane</keyword>